<dbReference type="GO" id="GO:0016020">
    <property type="term" value="C:membrane"/>
    <property type="evidence" value="ECO:0007669"/>
    <property type="project" value="InterPro"/>
</dbReference>
<feature type="transmembrane region" description="Helical" evidence="4">
    <location>
        <begin position="337"/>
        <end position="359"/>
    </location>
</feature>
<dbReference type="RefSeq" id="WP_066236755.1">
    <property type="nucleotide sequence ID" value="NZ_LSGP01000001.1"/>
</dbReference>
<feature type="region of interest" description="Disordered" evidence="3">
    <location>
        <begin position="523"/>
        <end position="542"/>
    </location>
</feature>
<keyword evidence="2 4" id="KW-0472">Membrane</keyword>
<evidence type="ECO:0000313" key="6">
    <source>
        <dbReference type="Proteomes" id="UP000076268"/>
    </source>
</evidence>
<evidence type="ECO:0000256" key="3">
    <source>
        <dbReference type="SAM" id="MobiDB-lite"/>
    </source>
</evidence>
<evidence type="ECO:0000313" key="5">
    <source>
        <dbReference type="EMBL" id="KYZ78094.1"/>
    </source>
</evidence>
<keyword evidence="6" id="KW-1185">Reference proteome</keyword>
<organism evidence="5 6">
    <name type="scientific">Anaerosporomusa subterranea</name>
    <dbReference type="NCBI Taxonomy" id="1794912"/>
    <lineage>
        <taxon>Bacteria</taxon>
        <taxon>Bacillati</taxon>
        <taxon>Bacillota</taxon>
        <taxon>Negativicutes</taxon>
        <taxon>Acetonemataceae</taxon>
        <taxon>Anaerosporomusa</taxon>
    </lineage>
</organism>
<keyword evidence="4" id="KW-0812">Transmembrane</keyword>
<dbReference type="AlphaFoldDB" id="A0A154BVN6"/>
<accession>A0A154BVN6</accession>
<proteinExistence type="inferred from homology"/>
<gene>
    <name evidence="5" type="ORF">AXX12_00680</name>
</gene>
<evidence type="ECO:0000256" key="4">
    <source>
        <dbReference type="SAM" id="Phobius"/>
    </source>
</evidence>
<name>A0A154BVN6_ANASB</name>
<dbReference type="InterPro" id="IPR050768">
    <property type="entry name" value="UPF0353/GerABKA_families"/>
</dbReference>
<comment type="similarity">
    <text evidence="1">Belongs to the GerABKA family.</text>
</comment>
<sequence>MFDKCKAEKLSAKLRDLKSLITHAQDIEQETESIVGSLRDPYVNPGAYQISSELEANLTHMKEIFAGSDDIITRQFLVTALNRRAAIVFTESMADTVTITNHIIEKLTLTPLTGFVPCMENACDIGFLKDTLLTAAAFTEEDNMKQVVKKILSGHTALWIDGSPTALVVSTRKVESRSISDPISESDVRGPRDGFTEELRVNLTLLRRRLLSPNLVAQRLEVGARSQTDVAVIYFRGIANYKLVHEVEKRIKRLNVDMPVGGNEIQSMIEDHPYSPFPTILATERPDKLLASLMEGKVGILVNGSPFALVTPTTLADFFQAGDDYYEKWLSASLIRFARYIAAFFAMTLPALYVAITTFHPGLIPTPLTLTIAMSRMGVPLPAFLEALIMELMLEVMQEAGVRLPKSIGPAVSIAGSLVIGEAAVNAGLVGSPMVIVTAFTAVASFIIANYRLSLTIRVFRIPLMVLSATLGMFGFMLGVIAILVHLSLLESFGEPYLAPFAPRNLHRLSDLKDTLVVAPPSATGERPDYLETLDGRKQQKK</sequence>
<reference evidence="5 6" key="1">
    <citation type="submission" date="2016-02" db="EMBL/GenBank/DDBJ databases">
        <title>Anaerosporomusa subterraneum gen. nov., sp. nov., a spore-forming obligate anaerobe isolated from saprolite.</title>
        <authorList>
            <person name="Choi J.K."/>
            <person name="Shah M."/>
            <person name="Yee N."/>
        </authorList>
    </citation>
    <scope>NUCLEOTIDE SEQUENCE [LARGE SCALE GENOMIC DNA]</scope>
    <source>
        <strain evidence="5 6">RU4</strain>
    </source>
</reference>
<evidence type="ECO:0000256" key="1">
    <source>
        <dbReference type="ARBA" id="ARBA00005278"/>
    </source>
</evidence>
<dbReference type="PANTHER" id="PTHR22550">
    <property type="entry name" value="SPORE GERMINATION PROTEIN"/>
    <property type="match status" value="1"/>
</dbReference>
<dbReference type="EMBL" id="LSGP01000001">
    <property type="protein sequence ID" value="KYZ78094.1"/>
    <property type="molecule type" value="Genomic_DNA"/>
</dbReference>
<feature type="transmembrane region" description="Helical" evidence="4">
    <location>
        <begin position="435"/>
        <end position="453"/>
    </location>
</feature>
<evidence type="ECO:0000256" key="2">
    <source>
        <dbReference type="ARBA" id="ARBA00023136"/>
    </source>
</evidence>
<feature type="compositionally biased region" description="Basic and acidic residues" evidence="3">
    <location>
        <begin position="526"/>
        <end position="542"/>
    </location>
</feature>
<dbReference type="OrthoDB" id="9772630at2"/>
<dbReference type="STRING" id="1794912.AXX12_00680"/>
<feature type="transmembrane region" description="Helical" evidence="4">
    <location>
        <begin position="465"/>
        <end position="489"/>
    </location>
</feature>
<dbReference type="PIRSF" id="PIRSF005690">
    <property type="entry name" value="GerBA"/>
    <property type="match status" value="1"/>
</dbReference>
<dbReference type="InterPro" id="IPR004995">
    <property type="entry name" value="Spore_Ger"/>
</dbReference>
<dbReference type="Proteomes" id="UP000076268">
    <property type="component" value="Unassembled WGS sequence"/>
</dbReference>
<comment type="caution">
    <text evidence="5">The sequence shown here is derived from an EMBL/GenBank/DDBJ whole genome shotgun (WGS) entry which is preliminary data.</text>
</comment>
<protein>
    <submittedName>
        <fullName evidence="5">Uncharacterized protein</fullName>
    </submittedName>
</protein>
<keyword evidence="4" id="KW-1133">Transmembrane helix</keyword>
<dbReference type="Pfam" id="PF03323">
    <property type="entry name" value="GerA"/>
    <property type="match status" value="1"/>
</dbReference>
<dbReference type="GO" id="GO:0009847">
    <property type="term" value="P:spore germination"/>
    <property type="evidence" value="ECO:0007669"/>
    <property type="project" value="InterPro"/>
</dbReference>
<dbReference type="PANTHER" id="PTHR22550:SF5">
    <property type="entry name" value="LEUCINE ZIPPER PROTEIN 4"/>
    <property type="match status" value="1"/>
</dbReference>